<feature type="active site" description="Proton acceptor" evidence="9">
    <location>
        <position position="177"/>
    </location>
</feature>
<dbReference type="Pfam" id="PF13561">
    <property type="entry name" value="adh_short_C2"/>
    <property type="match status" value="1"/>
</dbReference>
<feature type="binding site" evidence="11">
    <location>
        <position position="37"/>
    </location>
    <ligand>
        <name>NAD(+)</name>
        <dbReference type="ChEBI" id="CHEBI:57540"/>
    </ligand>
</feature>
<dbReference type="CDD" id="cd05372">
    <property type="entry name" value="ENR_SDR"/>
    <property type="match status" value="1"/>
</dbReference>
<comment type="catalytic activity">
    <reaction evidence="8">
        <text>a 2,3-saturated acyl-[ACP] + NAD(+) = a (2E)-enoyl-[ACP] + NADH + H(+)</text>
        <dbReference type="Rhea" id="RHEA:10240"/>
        <dbReference type="Rhea" id="RHEA-COMP:9925"/>
        <dbReference type="Rhea" id="RHEA-COMP:9926"/>
        <dbReference type="ChEBI" id="CHEBI:15378"/>
        <dbReference type="ChEBI" id="CHEBI:57540"/>
        <dbReference type="ChEBI" id="CHEBI:57945"/>
        <dbReference type="ChEBI" id="CHEBI:78784"/>
        <dbReference type="ChEBI" id="CHEBI:78785"/>
        <dbReference type="EC" id="1.3.1.9"/>
    </reaction>
</comment>
<feature type="binding site" evidence="11">
    <location>
        <position position="64"/>
    </location>
    <ligand>
        <name>NAD(+)</name>
        <dbReference type="ChEBI" id="CHEBI:57540"/>
    </ligand>
</feature>
<dbReference type="InterPro" id="IPR036291">
    <property type="entry name" value="NAD(P)-bd_dom_sf"/>
</dbReference>
<gene>
    <name evidence="12" type="primary">fabI</name>
    <name evidence="12" type="ordered locus">LSA_11900</name>
</gene>
<dbReference type="Gene3D" id="3.40.50.720">
    <property type="entry name" value="NAD(P)-binding Rossmann-like Domain"/>
    <property type="match status" value="1"/>
</dbReference>
<dbReference type="PIRSF" id="PIRSF000094">
    <property type="entry name" value="Enoyl-ACP_rdct"/>
    <property type="match status" value="1"/>
</dbReference>
<evidence type="ECO:0000256" key="9">
    <source>
        <dbReference type="PIRSR" id="PIRSR000094-1"/>
    </source>
</evidence>
<comment type="pathway">
    <text evidence="1">Lipid metabolism.</text>
</comment>
<dbReference type="PRINTS" id="PR00081">
    <property type="entry name" value="GDHRDH"/>
</dbReference>
<dbReference type="InterPro" id="IPR014358">
    <property type="entry name" value="Enoyl-ACP_Rdtase_NADH"/>
</dbReference>
<feature type="binding site" evidence="11">
    <location>
        <begin position="86"/>
        <end position="87"/>
    </location>
    <ligand>
        <name>NAD(+)</name>
        <dbReference type="ChEBI" id="CHEBI:57540"/>
    </ligand>
</feature>
<keyword evidence="4" id="KW-0276">Fatty acid metabolism</keyword>
<dbReference type="KEGG" id="lsn:LSA_11900"/>
<name>G2KWP3_FRUST</name>
<feature type="active site" description="Proton acceptor" evidence="9">
    <location>
        <position position="167"/>
    </location>
</feature>
<evidence type="ECO:0000256" key="5">
    <source>
        <dbReference type="ARBA" id="ARBA00023002"/>
    </source>
</evidence>
<dbReference type="EC" id="1.3.1.9" evidence="8"/>
<accession>G2KWP3</accession>
<dbReference type="NCBIfam" id="NF004748">
    <property type="entry name" value="PRK06079.1"/>
    <property type="match status" value="1"/>
</dbReference>
<feature type="binding site" evidence="11">
    <location>
        <begin position="43"/>
        <end position="44"/>
    </location>
    <ligand>
        <name>NAD(+)</name>
        <dbReference type="ChEBI" id="CHEBI:57540"/>
    </ligand>
</feature>
<feature type="binding site" evidence="11">
    <location>
        <position position="184"/>
    </location>
    <ligand>
        <name>NAD(+)</name>
        <dbReference type="ChEBI" id="CHEBI:57540"/>
    </ligand>
</feature>
<keyword evidence="5 8" id="KW-0560">Oxidoreductase</keyword>
<dbReference type="STRING" id="714313.LSA_11900"/>
<dbReference type="SUPFAM" id="SSF51735">
    <property type="entry name" value="NAD(P)-binding Rossmann-fold domains"/>
    <property type="match status" value="1"/>
</dbReference>
<dbReference type="InterPro" id="IPR002347">
    <property type="entry name" value="SDR_fam"/>
</dbReference>
<feature type="binding site" evidence="11">
    <location>
        <begin position="213"/>
        <end position="217"/>
    </location>
    <ligand>
        <name>NAD(+)</name>
        <dbReference type="ChEBI" id="CHEBI:57540"/>
    </ligand>
</feature>
<keyword evidence="8 11" id="KW-0520">NAD</keyword>
<evidence type="ECO:0000256" key="10">
    <source>
        <dbReference type="PIRSR" id="PIRSR000094-2"/>
    </source>
</evidence>
<keyword evidence="6" id="KW-0443">Lipid metabolism</keyword>
<evidence type="ECO:0000313" key="13">
    <source>
        <dbReference type="Proteomes" id="UP000001285"/>
    </source>
</evidence>
<evidence type="ECO:0000256" key="8">
    <source>
        <dbReference type="PIRNR" id="PIRNR000094"/>
    </source>
</evidence>
<dbReference type="EMBL" id="CP002461">
    <property type="protein sequence ID" value="AEN99568.1"/>
    <property type="molecule type" value="Genomic_DNA"/>
</dbReference>
<evidence type="ECO:0000256" key="2">
    <source>
        <dbReference type="ARBA" id="ARBA00009233"/>
    </source>
</evidence>
<evidence type="ECO:0000313" key="12">
    <source>
        <dbReference type="EMBL" id="AEN99568.1"/>
    </source>
</evidence>
<proteinExistence type="inferred from homology"/>
<feature type="binding site" evidence="10">
    <location>
        <position position="117"/>
    </location>
    <ligand>
        <name>substrate</name>
    </ligand>
</feature>
<evidence type="ECO:0000256" key="6">
    <source>
        <dbReference type="ARBA" id="ARBA00023098"/>
    </source>
</evidence>
<comment type="similarity">
    <text evidence="2 8">Belongs to the short-chain dehydrogenases/reductases (SDR) family. FabI subfamily.</text>
</comment>
<evidence type="ECO:0000256" key="7">
    <source>
        <dbReference type="ARBA" id="ARBA00023160"/>
    </source>
</evidence>
<feature type="binding site" evidence="11">
    <location>
        <position position="114"/>
    </location>
    <ligand>
        <name>NAD(+)</name>
        <dbReference type="ChEBI" id="CHEBI:57540"/>
    </ligand>
</feature>
<dbReference type="GO" id="GO:0006633">
    <property type="term" value="P:fatty acid biosynthetic process"/>
    <property type="evidence" value="ECO:0007669"/>
    <property type="project" value="UniProtKB-KW"/>
</dbReference>
<reference evidence="12 13" key="1">
    <citation type="journal article" date="2011" name="Microb. Cell Fact.">
        <title>Genomic analysis reveals Lactobacillus sanfranciscensis as stable element in traditional sourdoughs.</title>
        <authorList>
            <person name="Vogel R.F."/>
            <person name="Pavlovic M."/>
            <person name="Ehrmann M.A."/>
            <person name="Wiezer A."/>
            <person name="Liesegang H."/>
            <person name="Offschanka S."/>
            <person name="Voget S."/>
            <person name="Angelov A."/>
            <person name="Bocker G."/>
            <person name="Liebl W."/>
        </authorList>
    </citation>
    <scope>NUCLEOTIDE SEQUENCE [LARGE SCALE GENOMIC DNA]</scope>
    <source>
        <strain evidence="12 13">TMW 1.1304</strain>
    </source>
</reference>
<keyword evidence="7 8" id="KW-0275">Fatty acid biosynthesis</keyword>
<keyword evidence="13" id="KW-1185">Reference proteome</keyword>
<dbReference type="PANTHER" id="PTHR43159:SF2">
    <property type="entry name" value="ENOYL-[ACYL-CARRIER-PROTEIN] REDUCTASE [NADH], CHLOROPLASTIC"/>
    <property type="match status" value="1"/>
</dbReference>
<evidence type="ECO:0000256" key="3">
    <source>
        <dbReference type="ARBA" id="ARBA00022516"/>
    </source>
</evidence>
<dbReference type="AlphaFoldDB" id="G2KWP3"/>
<dbReference type="Gene3D" id="1.10.8.400">
    <property type="entry name" value="Enoyl acyl carrier protein reductase"/>
    <property type="match status" value="1"/>
</dbReference>
<evidence type="ECO:0000256" key="4">
    <source>
        <dbReference type="ARBA" id="ARBA00022832"/>
    </source>
</evidence>
<dbReference type="HOGENOM" id="CLU_010194_10_1_9"/>
<keyword evidence="3 8" id="KW-0444">Lipid biosynthesis</keyword>
<protein>
    <recommendedName>
        <fullName evidence="8">Enoyl-[acyl-carrier-protein] reductase [NADH]</fullName>
        <ecNumber evidence="8">1.3.1.9</ecNumber>
    </recommendedName>
</protein>
<dbReference type="eggNOG" id="COG0623">
    <property type="taxonomic scope" value="Bacteria"/>
</dbReference>
<dbReference type="GO" id="GO:0004318">
    <property type="term" value="F:enoyl-[acyl-carrier-protein] reductase (NADH) activity"/>
    <property type="evidence" value="ECO:0007669"/>
    <property type="project" value="UniProtKB-EC"/>
</dbReference>
<dbReference type="PANTHER" id="PTHR43159">
    <property type="entry name" value="ENOYL-[ACYL-CARRIER-PROTEIN] REDUCTASE"/>
    <property type="match status" value="1"/>
</dbReference>
<sequence length="277" mass="29987">MLNKLTNEFSLVSFVSYIREGLTKMDLLKGKKIVVMGVANKKSIAWGCAQAIEALGGQVVLTYQNDRMKKSLDRFVSEDTLMVECDVAEDSNVEKAFKEIHEQVGKIDGVIHAIAYADQETLQNGVINTKKAGFNLAEDVSAYSFISVSREAAKIMNEQGSILTLTYMGSTYAIPNYNMMGIAKASLESAMRYLAAELGQQGITVNALSAGAVRTLAVTGVKGHNELLKTSESLTTDGKSVSKQEIGNTAAFLMSEFATGITGDVIYVDKGVHLFNR</sequence>
<evidence type="ECO:0000256" key="1">
    <source>
        <dbReference type="ARBA" id="ARBA00005189"/>
    </source>
</evidence>
<organism evidence="12 13">
    <name type="scientific">Fructilactobacillus sanfranciscensis (strain TMW 1.1304)</name>
    <name type="common">Lactobacillus sanfranciscensis</name>
    <dbReference type="NCBI Taxonomy" id="714313"/>
    <lineage>
        <taxon>Bacteria</taxon>
        <taxon>Bacillati</taxon>
        <taxon>Bacillota</taxon>
        <taxon>Bacilli</taxon>
        <taxon>Lactobacillales</taxon>
        <taxon>Lactobacillaceae</taxon>
        <taxon>Fructilactobacillus</taxon>
    </lineage>
</organism>
<dbReference type="Proteomes" id="UP000001285">
    <property type="component" value="Chromosome"/>
</dbReference>
<evidence type="ECO:0000256" key="11">
    <source>
        <dbReference type="PIRSR" id="PIRSR000094-3"/>
    </source>
</evidence>